<keyword evidence="2" id="KW-0001">2Fe-2S</keyword>
<dbReference type="GO" id="GO:0051537">
    <property type="term" value="F:2 iron, 2 sulfur cluster binding"/>
    <property type="evidence" value="ECO:0007669"/>
    <property type="project" value="UniProtKB-KW"/>
</dbReference>
<feature type="domain" description="Dimethylamine monooxygenase subunit DmmA-like C-terminal" evidence="7">
    <location>
        <begin position="128"/>
        <end position="171"/>
    </location>
</feature>
<organism evidence="9">
    <name type="scientific">Methylobacterium bullatum</name>
    <dbReference type="NCBI Taxonomy" id="570505"/>
    <lineage>
        <taxon>Bacteria</taxon>
        <taxon>Pseudomonadati</taxon>
        <taxon>Pseudomonadota</taxon>
        <taxon>Alphaproteobacteria</taxon>
        <taxon>Hyphomicrobiales</taxon>
        <taxon>Methylobacteriaceae</taxon>
        <taxon>Methylobacterium</taxon>
    </lineage>
</organism>
<name>A0A679J9M2_9HYPH</name>
<protein>
    <submittedName>
        <fullName evidence="9">Uncharacterized protein</fullName>
    </submittedName>
</protein>
<dbReference type="AlphaFoldDB" id="A0A679J9M2"/>
<evidence type="ECO:0000256" key="6">
    <source>
        <dbReference type="ARBA" id="ARBA00023014"/>
    </source>
</evidence>
<sequence>MSDQSIKSRPVYQSLAMDLSGLRHLLVSDSPTYRFDAPPDREVEVWFVAPPDQEGRILPVGTVHERGFRSPKHLIDRLDHRLAREHMGLRLYVSGTEDFLWDVFNTAQRAGMTKQEIFQCHSGTRARRVACVHCRTFNHGVTTTIVRCEGCGANLFVRDHFSRRLSAFMGVKVDAEVAGEVPPAEQAYS</sequence>
<feature type="domain" description="Dimethylamine monooxygenase subunit DmmA-like N-terminal" evidence="8">
    <location>
        <begin position="5"/>
        <end position="117"/>
    </location>
</feature>
<gene>
    <name evidence="9" type="ORF">MBUL_03114</name>
</gene>
<dbReference type="EMBL" id="LR743504">
    <property type="protein sequence ID" value="CAA2105280.1"/>
    <property type="molecule type" value="Genomic_DNA"/>
</dbReference>
<keyword evidence="3" id="KW-0479">Metal-binding</keyword>
<evidence type="ECO:0000313" key="9">
    <source>
        <dbReference type="EMBL" id="CAA2105280.1"/>
    </source>
</evidence>
<dbReference type="InterPro" id="IPR048037">
    <property type="entry name" value="DmmA-like_C"/>
</dbReference>
<keyword evidence="1" id="KW-0285">Flavoprotein</keyword>
<evidence type="ECO:0000256" key="2">
    <source>
        <dbReference type="ARBA" id="ARBA00022714"/>
    </source>
</evidence>
<keyword evidence="4" id="KW-0560">Oxidoreductase</keyword>
<keyword evidence="5" id="KW-0408">Iron</keyword>
<evidence type="ECO:0000256" key="1">
    <source>
        <dbReference type="ARBA" id="ARBA00022630"/>
    </source>
</evidence>
<dbReference type="InterPro" id="IPR054582">
    <property type="entry name" value="DmmA-like_N"/>
</dbReference>
<accession>A0A679J9M2</accession>
<dbReference type="NCBIfam" id="NF041259">
    <property type="entry name" value="mono_DmmA_fam"/>
    <property type="match status" value="1"/>
</dbReference>
<evidence type="ECO:0000259" key="8">
    <source>
        <dbReference type="Pfam" id="PF22290"/>
    </source>
</evidence>
<dbReference type="Pfam" id="PF22290">
    <property type="entry name" value="DmmA-like_N"/>
    <property type="match status" value="1"/>
</dbReference>
<evidence type="ECO:0000259" key="7">
    <source>
        <dbReference type="Pfam" id="PF22289"/>
    </source>
</evidence>
<evidence type="ECO:0000256" key="5">
    <source>
        <dbReference type="ARBA" id="ARBA00023004"/>
    </source>
</evidence>
<evidence type="ECO:0000256" key="4">
    <source>
        <dbReference type="ARBA" id="ARBA00023002"/>
    </source>
</evidence>
<dbReference type="GO" id="GO:0016491">
    <property type="term" value="F:oxidoreductase activity"/>
    <property type="evidence" value="ECO:0007669"/>
    <property type="project" value="UniProtKB-KW"/>
</dbReference>
<dbReference type="Pfam" id="PF22289">
    <property type="entry name" value="DmmA-like_C"/>
    <property type="match status" value="1"/>
</dbReference>
<reference evidence="9" key="1">
    <citation type="submission" date="2019-12" db="EMBL/GenBank/DDBJ databases">
        <authorList>
            <person name="Cremers G."/>
        </authorList>
    </citation>
    <scope>NUCLEOTIDE SEQUENCE</scope>
    <source>
        <strain evidence="9">Mbul1</strain>
    </source>
</reference>
<keyword evidence="6" id="KW-0411">Iron-sulfur</keyword>
<dbReference type="GO" id="GO:0046872">
    <property type="term" value="F:metal ion binding"/>
    <property type="evidence" value="ECO:0007669"/>
    <property type="project" value="UniProtKB-KW"/>
</dbReference>
<evidence type="ECO:0000256" key="3">
    <source>
        <dbReference type="ARBA" id="ARBA00022723"/>
    </source>
</evidence>
<proteinExistence type="predicted"/>